<dbReference type="InterPro" id="IPR036477">
    <property type="entry name" value="Formyl_transf_N_sf"/>
</dbReference>
<evidence type="ECO:0000313" key="9">
    <source>
        <dbReference type="Proteomes" id="UP000178797"/>
    </source>
</evidence>
<evidence type="ECO:0000259" key="6">
    <source>
        <dbReference type="Pfam" id="PF00551"/>
    </source>
</evidence>
<comment type="caution">
    <text evidence="8">The sequence shown here is derived from an EMBL/GenBank/DDBJ whole genome shotgun (WGS) entry which is preliminary data.</text>
</comment>
<accession>A0A1F7S1W0</accession>
<dbReference type="PANTHER" id="PTHR11138">
    <property type="entry name" value="METHIONYL-TRNA FORMYLTRANSFERASE"/>
    <property type="match status" value="1"/>
</dbReference>
<dbReference type="InterPro" id="IPR041711">
    <property type="entry name" value="Met-tRNA-FMT_N"/>
</dbReference>
<dbReference type="InterPro" id="IPR011034">
    <property type="entry name" value="Formyl_transferase-like_C_sf"/>
</dbReference>
<reference evidence="8 9" key="1">
    <citation type="journal article" date="2016" name="Nat. Commun.">
        <title>Thousands of microbial genomes shed light on interconnected biogeochemical processes in an aquifer system.</title>
        <authorList>
            <person name="Anantharaman K."/>
            <person name="Brown C.T."/>
            <person name="Hug L.A."/>
            <person name="Sharon I."/>
            <person name="Castelle C.J."/>
            <person name="Probst A.J."/>
            <person name="Thomas B.C."/>
            <person name="Singh A."/>
            <person name="Wilkins M.J."/>
            <person name="Karaoz U."/>
            <person name="Brodie E.L."/>
            <person name="Williams K.H."/>
            <person name="Hubbard S.S."/>
            <person name="Banfield J.F."/>
        </authorList>
    </citation>
    <scope>NUCLEOTIDE SEQUENCE [LARGE SCALE GENOMIC DNA]</scope>
</reference>
<dbReference type="Gene3D" id="3.40.50.12230">
    <property type="match status" value="1"/>
</dbReference>
<dbReference type="InterPro" id="IPR005793">
    <property type="entry name" value="Formyl_trans_C"/>
</dbReference>
<evidence type="ECO:0000256" key="4">
    <source>
        <dbReference type="ARBA" id="ARBA00022917"/>
    </source>
</evidence>
<keyword evidence="4 5" id="KW-0648">Protein biosynthesis</keyword>
<dbReference type="AlphaFoldDB" id="A0A1F7S1W0"/>
<proteinExistence type="inferred from homology"/>
<comment type="function">
    <text evidence="5">Attaches a formyl group to the free amino group of methionyl-tRNA(fMet). The formyl group appears to play a dual role in the initiator identity of N-formylmethionyl-tRNA by promoting its recognition by IF2 and preventing the misappropriation of this tRNA by the elongation apparatus.</text>
</comment>
<feature type="domain" description="Formyl transferase N-terminal" evidence="6">
    <location>
        <begin position="1"/>
        <end position="173"/>
    </location>
</feature>
<dbReference type="EC" id="2.1.2.9" evidence="2 5"/>
<dbReference type="PANTHER" id="PTHR11138:SF5">
    <property type="entry name" value="METHIONYL-TRNA FORMYLTRANSFERASE, MITOCHONDRIAL"/>
    <property type="match status" value="1"/>
</dbReference>
<dbReference type="CDD" id="cd08646">
    <property type="entry name" value="FMT_core_Met-tRNA-FMT_N"/>
    <property type="match status" value="1"/>
</dbReference>
<feature type="domain" description="Formyl transferase C-terminal" evidence="7">
    <location>
        <begin position="205"/>
        <end position="298"/>
    </location>
</feature>
<dbReference type="InterPro" id="IPR044135">
    <property type="entry name" value="Met-tRNA-FMT_C"/>
</dbReference>
<dbReference type="HAMAP" id="MF_00182">
    <property type="entry name" value="Formyl_trans"/>
    <property type="match status" value="1"/>
</dbReference>
<feature type="binding site" evidence="5">
    <location>
        <begin position="109"/>
        <end position="112"/>
    </location>
    <ligand>
        <name>(6S)-5,6,7,8-tetrahydrofolate</name>
        <dbReference type="ChEBI" id="CHEBI:57453"/>
    </ligand>
</feature>
<dbReference type="InterPro" id="IPR005794">
    <property type="entry name" value="Fmt"/>
</dbReference>
<evidence type="ECO:0000256" key="1">
    <source>
        <dbReference type="ARBA" id="ARBA00010699"/>
    </source>
</evidence>
<name>A0A1F7S1W0_9BACT</name>
<protein>
    <recommendedName>
        <fullName evidence="2 5">Methionyl-tRNA formyltransferase</fullName>
        <ecNumber evidence="2 5">2.1.2.9</ecNumber>
    </recommendedName>
</protein>
<keyword evidence="3 5" id="KW-0808">Transferase</keyword>
<dbReference type="Pfam" id="PF02911">
    <property type="entry name" value="Formyl_trans_C"/>
    <property type="match status" value="1"/>
</dbReference>
<sequence>MKVIFMGTPEFAIPSLEAIHKEGHDILCVITQPDRPKGRGMHFMPSPVKQFTFRNHIKTIEPLKIKESQFIDIISGLGPEIIVVVAYGKILPIEILEIPPMGCINLHASLLPKYRGAAPINWAIINGEKETGVTTQKMALKLDAGDILLQEKVEILESDTAGTLHDRLKAAGALTLTKTMELIKINSIKPLPQDESKATFAPRFKKEDGLIDWNKKAFSIFNLIRGTNPWPSAYTFLSGKLFKIWKASVVNNNSDNKPGTIIKDRGKFLVQTGNNLLSLEEVQLEGHKRMAVKDFLIGSHIPAGFDPTGKLH</sequence>
<dbReference type="InterPro" id="IPR002376">
    <property type="entry name" value="Formyl_transf_N"/>
</dbReference>
<dbReference type="SUPFAM" id="SSF53328">
    <property type="entry name" value="Formyltransferase"/>
    <property type="match status" value="1"/>
</dbReference>
<dbReference type="FunFam" id="3.40.50.12230:FF:000001">
    <property type="entry name" value="Methionyl-tRNA formyltransferase"/>
    <property type="match status" value="1"/>
</dbReference>
<comment type="similarity">
    <text evidence="1 5">Belongs to the Fmt family.</text>
</comment>
<organism evidence="8 9">
    <name type="scientific">Candidatus Schekmanbacteria bacterium RBG_16_38_10</name>
    <dbReference type="NCBI Taxonomy" id="1817879"/>
    <lineage>
        <taxon>Bacteria</taxon>
        <taxon>Candidatus Schekmaniibacteriota</taxon>
    </lineage>
</organism>
<evidence type="ECO:0000256" key="5">
    <source>
        <dbReference type="HAMAP-Rule" id="MF_00182"/>
    </source>
</evidence>
<dbReference type="EMBL" id="MGDE01000010">
    <property type="protein sequence ID" value="OGL47805.1"/>
    <property type="molecule type" value="Genomic_DNA"/>
</dbReference>
<evidence type="ECO:0000256" key="3">
    <source>
        <dbReference type="ARBA" id="ARBA00022679"/>
    </source>
</evidence>
<dbReference type="NCBIfam" id="TIGR00460">
    <property type="entry name" value="fmt"/>
    <property type="match status" value="1"/>
</dbReference>
<dbReference type="Pfam" id="PF00551">
    <property type="entry name" value="Formyl_trans_N"/>
    <property type="match status" value="1"/>
</dbReference>
<dbReference type="Proteomes" id="UP000178797">
    <property type="component" value="Unassembled WGS sequence"/>
</dbReference>
<evidence type="ECO:0000256" key="2">
    <source>
        <dbReference type="ARBA" id="ARBA00012261"/>
    </source>
</evidence>
<dbReference type="GO" id="GO:0005829">
    <property type="term" value="C:cytosol"/>
    <property type="evidence" value="ECO:0007669"/>
    <property type="project" value="TreeGrafter"/>
</dbReference>
<evidence type="ECO:0000313" key="8">
    <source>
        <dbReference type="EMBL" id="OGL47805.1"/>
    </source>
</evidence>
<evidence type="ECO:0000259" key="7">
    <source>
        <dbReference type="Pfam" id="PF02911"/>
    </source>
</evidence>
<comment type="catalytic activity">
    <reaction evidence="5">
        <text>L-methionyl-tRNA(fMet) + (6R)-10-formyltetrahydrofolate = N-formyl-L-methionyl-tRNA(fMet) + (6S)-5,6,7,8-tetrahydrofolate + H(+)</text>
        <dbReference type="Rhea" id="RHEA:24380"/>
        <dbReference type="Rhea" id="RHEA-COMP:9952"/>
        <dbReference type="Rhea" id="RHEA-COMP:9953"/>
        <dbReference type="ChEBI" id="CHEBI:15378"/>
        <dbReference type="ChEBI" id="CHEBI:57453"/>
        <dbReference type="ChEBI" id="CHEBI:78530"/>
        <dbReference type="ChEBI" id="CHEBI:78844"/>
        <dbReference type="ChEBI" id="CHEBI:195366"/>
        <dbReference type="EC" id="2.1.2.9"/>
    </reaction>
</comment>
<dbReference type="CDD" id="cd08704">
    <property type="entry name" value="Met_tRNA_FMT_C"/>
    <property type="match status" value="1"/>
</dbReference>
<dbReference type="GO" id="GO:0004479">
    <property type="term" value="F:methionyl-tRNA formyltransferase activity"/>
    <property type="evidence" value="ECO:0007669"/>
    <property type="project" value="UniProtKB-UniRule"/>
</dbReference>
<gene>
    <name evidence="5" type="primary">fmt</name>
    <name evidence="8" type="ORF">A2W05_04455</name>
</gene>
<dbReference type="SUPFAM" id="SSF50486">
    <property type="entry name" value="FMT C-terminal domain-like"/>
    <property type="match status" value="1"/>
</dbReference>